<accession>A0A7W0HQ47</accession>
<evidence type="ECO:0008006" key="3">
    <source>
        <dbReference type="Google" id="ProtNLM"/>
    </source>
</evidence>
<dbReference type="Gene3D" id="2.120.10.30">
    <property type="entry name" value="TolB, C-terminal domain"/>
    <property type="match status" value="1"/>
</dbReference>
<evidence type="ECO:0000313" key="2">
    <source>
        <dbReference type="Proteomes" id="UP000530928"/>
    </source>
</evidence>
<name>A0A7W0HQ47_9ACTN</name>
<reference evidence="1 2" key="1">
    <citation type="submission" date="2020-07" db="EMBL/GenBank/DDBJ databases">
        <title>Genomic Encyclopedia of Type Strains, Phase IV (KMG-IV): sequencing the most valuable type-strain genomes for metagenomic binning, comparative biology and taxonomic classification.</title>
        <authorList>
            <person name="Goeker M."/>
        </authorList>
    </citation>
    <scope>NUCLEOTIDE SEQUENCE [LARGE SCALE GENOMIC DNA]</scope>
    <source>
        <strain evidence="1 2">DSM 45533</strain>
    </source>
</reference>
<sequence length="483" mass="51323">MARDFGAFAFRAGPDLAKAAYLLTGDEQQALRLVRHALVVVGSRWRLHQHAPVSMARLALYRKALADGVARERVAAVAYGRDHVSRDDLRVSEVDEAPPLPAGDPPEFDLTATVRSVRRAVVGRRLIRAGLALTVLAAVVAGYLGLTRPDPAVVASGGFTFTRSGELLTEVDRGWMHTETDGPGGFSVDFALPYKEWTAWKPPVMPGTIRYAAPLACPGGPDDPPEKPGDIVCAGWGLMIDTYPTYAALLGTRTCLSLECAAGTVIGDAAVQVRSEGILSWTPSVALSRDGRQVAYLDALRRRWVVAGLDGRGPRDISPVLTAGELAQPSTATFSADGLHVVVRVDASRAAHLTDVETGRTTPADYDCGEGSATFPSCVDARQAVFADYSPDGRHLARAGSGEVTVRDAATRRDVAQHMIPAWTSARIAGWIDDGRVLVHLAATGADRPFGYFSLDARTGALTPVAELPAELDPHRAVIGVVG</sequence>
<keyword evidence="2" id="KW-1185">Reference proteome</keyword>
<dbReference type="InterPro" id="IPR011044">
    <property type="entry name" value="Quino_amine_DH_bsu"/>
</dbReference>
<gene>
    <name evidence="1" type="ORF">HNR30_002874</name>
</gene>
<organism evidence="1 2">
    <name type="scientific">Nonomuraea soli</name>
    <dbReference type="NCBI Taxonomy" id="1032476"/>
    <lineage>
        <taxon>Bacteria</taxon>
        <taxon>Bacillati</taxon>
        <taxon>Actinomycetota</taxon>
        <taxon>Actinomycetes</taxon>
        <taxon>Streptosporangiales</taxon>
        <taxon>Streptosporangiaceae</taxon>
        <taxon>Nonomuraea</taxon>
    </lineage>
</organism>
<dbReference type="SUPFAM" id="SSF50969">
    <property type="entry name" value="YVTN repeat-like/Quinoprotein amine dehydrogenase"/>
    <property type="match status" value="1"/>
</dbReference>
<dbReference type="AlphaFoldDB" id="A0A7W0HQ47"/>
<protein>
    <recommendedName>
        <fullName evidence="3">WD40 repeat domain-containing protein</fullName>
    </recommendedName>
</protein>
<dbReference type="RefSeq" id="WP_181610319.1">
    <property type="nucleotide sequence ID" value="NZ_BAABAM010000002.1"/>
</dbReference>
<proteinExistence type="predicted"/>
<dbReference type="InterPro" id="IPR011042">
    <property type="entry name" value="6-blade_b-propeller_TolB-like"/>
</dbReference>
<comment type="caution">
    <text evidence="1">The sequence shown here is derived from an EMBL/GenBank/DDBJ whole genome shotgun (WGS) entry which is preliminary data.</text>
</comment>
<dbReference type="Proteomes" id="UP000530928">
    <property type="component" value="Unassembled WGS sequence"/>
</dbReference>
<dbReference type="EMBL" id="JACDUR010000003">
    <property type="protein sequence ID" value="MBA2891533.1"/>
    <property type="molecule type" value="Genomic_DNA"/>
</dbReference>
<evidence type="ECO:0000313" key="1">
    <source>
        <dbReference type="EMBL" id="MBA2891533.1"/>
    </source>
</evidence>